<comment type="catalytic activity">
    <reaction evidence="1 7">
        <text>S-ubiquitinyl-[E2 ubiquitin-conjugating enzyme]-L-cysteine + [acceptor protein]-L-lysine = [E2 ubiquitin-conjugating enzyme]-L-cysteine + N(6)-ubiquitinyl-[acceptor protein]-L-lysine.</text>
        <dbReference type="EC" id="2.3.2.26"/>
    </reaction>
</comment>
<organism evidence="10 11">
    <name type="scientific">Heterodera schachtii</name>
    <name type="common">Sugarbeet cyst nematode worm</name>
    <name type="synonym">Tylenchus schachtii</name>
    <dbReference type="NCBI Taxonomy" id="97005"/>
    <lineage>
        <taxon>Eukaryota</taxon>
        <taxon>Metazoa</taxon>
        <taxon>Ecdysozoa</taxon>
        <taxon>Nematoda</taxon>
        <taxon>Chromadorea</taxon>
        <taxon>Rhabditida</taxon>
        <taxon>Tylenchina</taxon>
        <taxon>Tylenchomorpha</taxon>
        <taxon>Tylenchoidea</taxon>
        <taxon>Heteroderidae</taxon>
        <taxon>Heteroderinae</taxon>
        <taxon>Heterodera</taxon>
    </lineage>
</organism>
<feature type="region of interest" description="Disordered" evidence="8">
    <location>
        <begin position="663"/>
        <end position="715"/>
    </location>
</feature>
<dbReference type="PANTHER" id="PTHR45670:SF1">
    <property type="entry name" value="E3 UBIQUITIN-PROTEIN LIGASE HECTD1"/>
    <property type="match status" value="1"/>
</dbReference>
<keyword evidence="11" id="KW-1185">Reference proteome</keyword>
<dbReference type="Gene3D" id="1.25.40.20">
    <property type="entry name" value="Ankyrin repeat-containing domain"/>
    <property type="match status" value="1"/>
</dbReference>
<accession>A0ABD2I0I8</accession>
<dbReference type="Proteomes" id="UP001620645">
    <property type="component" value="Unassembled WGS sequence"/>
</dbReference>
<dbReference type="PROSITE" id="PS50297">
    <property type="entry name" value="ANK_REP_REGION"/>
    <property type="match status" value="1"/>
</dbReference>
<dbReference type="GO" id="GO:0006511">
    <property type="term" value="P:ubiquitin-dependent protein catabolic process"/>
    <property type="evidence" value="ECO:0007669"/>
    <property type="project" value="UniProtKB-UniRule"/>
</dbReference>
<dbReference type="Pfam" id="PF00632">
    <property type="entry name" value="HECT"/>
    <property type="match status" value="1"/>
</dbReference>
<evidence type="ECO:0000256" key="3">
    <source>
        <dbReference type="ARBA" id="ARBA00022679"/>
    </source>
</evidence>
<comment type="function">
    <text evidence="7">E3 ubiquitin-protein ligase which accepts ubiquitin from an E2 ubiquitin-conjugating enzyme in the form of a thioester and then directly transfers the ubiquitin to targeted substrates.</text>
</comment>
<dbReference type="Gene3D" id="3.90.1750.10">
    <property type="entry name" value="Hect, E3 ligase catalytic domains"/>
    <property type="match status" value="1"/>
</dbReference>
<gene>
    <name evidence="10" type="ORF">niasHS_017466</name>
</gene>
<feature type="region of interest" description="Disordered" evidence="8">
    <location>
        <begin position="1248"/>
        <end position="1272"/>
    </location>
</feature>
<dbReference type="GO" id="GO:0061630">
    <property type="term" value="F:ubiquitin protein ligase activity"/>
    <property type="evidence" value="ECO:0007669"/>
    <property type="project" value="UniProtKB-UniRule"/>
</dbReference>
<feature type="region of interest" description="Disordered" evidence="8">
    <location>
        <begin position="1571"/>
        <end position="1629"/>
    </location>
</feature>
<keyword evidence="3 7" id="KW-0808">Transferase</keyword>
<feature type="active site" description="Glycyl thioester intermediate" evidence="6">
    <location>
        <position position="2573"/>
    </location>
</feature>
<comment type="pathway">
    <text evidence="7">Protein modification; protein ubiquitination.</text>
</comment>
<dbReference type="EC" id="2.3.2.26" evidence="7"/>
<feature type="repeat" description="ANK" evidence="5">
    <location>
        <begin position="418"/>
        <end position="450"/>
    </location>
</feature>
<dbReference type="SUPFAM" id="SSF48371">
    <property type="entry name" value="ARM repeat"/>
    <property type="match status" value="1"/>
</dbReference>
<feature type="region of interest" description="Disordered" evidence="8">
    <location>
        <begin position="1411"/>
        <end position="1435"/>
    </location>
</feature>
<evidence type="ECO:0000313" key="10">
    <source>
        <dbReference type="EMBL" id="KAL3072492.1"/>
    </source>
</evidence>
<dbReference type="SUPFAM" id="SSF56204">
    <property type="entry name" value="Hect, E3 ligase catalytic domain"/>
    <property type="match status" value="1"/>
</dbReference>
<evidence type="ECO:0000259" key="9">
    <source>
        <dbReference type="PROSITE" id="PS50237"/>
    </source>
</evidence>
<dbReference type="InterPro" id="IPR016024">
    <property type="entry name" value="ARM-type_fold"/>
</dbReference>
<dbReference type="Pfam" id="PF12796">
    <property type="entry name" value="Ank_2"/>
    <property type="match status" value="1"/>
</dbReference>
<feature type="compositionally biased region" description="Polar residues" evidence="8">
    <location>
        <begin position="1580"/>
        <end position="1590"/>
    </location>
</feature>
<dbReference type="SMART" id="SM00248">
    <property type="entry name" value="ANK"/>
    <property type="match status" value="3"/>
</dbReference>
<comment type="caution">
    <text evidence="10">The sequence shown here is derived from an EMBL/GenBank/DDBJ whole genome shotgun (WGS) entry which is preliminary data.</text>
</comment>
<dbReference type="FunFam" id="1.25.10.10:FF:001133">
    <property type="entry name" value="Hectd1 protein"/>
    <property type="match status" value="1"/>
</dbReference>
<dbReference type="InterPro" id="IPR000569">
    <property type="entry name" value="HECT_dom"/>
</dbReference>
<feature type="compositionally biased region" description="Polar residues" evidence="8">
    <location>
        <begin position="1330"/>
        <end position="1367"/>
    </location>
</feature>
<dbReference type="Gene3D" id="3.30.2410.10">
    <property type="entry name" value="Hect, E3 ligase catalytic domain"/>
    <property type="match status" value="1"/>
</dbReference>
<feature type="compositionally biased region" description="Polar residues" evidence="8">
    <location>
        <begin position="665"/>
        <end position="680"/>
    </location>
</feature>
<feature type="compositionally biased region" description="Low complexity" evidence="8">
    <location>
        <begin position="690"/>
        <end position="706"/>
    </location>
</feature>
<dbReference type="EMBL" id="JBICCN010000373">
    <property type="protein sequence ID" value="KAL3072492.1"/>
    <property type="molecule type" value="Genomic_DNA"/>
</dbReference>
<feature type="region of interest" description="Disordered" evidence="8">
    <location>
        <begin position="1202"/>
        <end position="1232"/>
    </location>
</feature>
<dbReference type="Gene3D" id="3.30.2160.10">
    <property type="entry name" value="Hect, E3 ligase catalytic domain"/>
    <property type="match status" value="1"/>
</dbReference>
<dbReference type="SUPFAM" id="SSF48403">
    <property type="entry name" value="Ankyrin repeat"/>
    <property type="match status" value="1"/>
</dbReference>
<dbReference type="InterPro" id="IPR002110">
    <property type="entry name" value="Ankyrin_rpt"/>
</dbReference>
<sequence length="2604" mass="287381">MEGVDPDTLLEWLQMGVGDQRDLQLMALEQLCMTLLMSDNIDRCFEICPPRTFLPALGRIFLDESAPENILEVTARAITYYLDVSNECTRRITQVDGAIKAICHRLVIVELTDRTSKDLAEQCVKLLEHICQRETSAVHDAGGLQAMLHLIKHHVHLHKDTMHSAMAVVTKLCSKIEPTDANIGECSRNLGDLLEHDDERVAECALRCFAAMTDRFVRRQMDPMALASPSRLVAHLFDLIGSSSTAHENAPTELSSNGENCGIRKRSSAFISMVFSLFVNLCKSSFALTEEILSSSKLVPALKMVLNGKDERCINDSLRFIDLLIVLLCEGRSAISKNRVLLNDSVAPPAFDKTHRNLIDAIRLRDTDALIDAVENGTVDPNFVDDVGQTLLNWCSAFGTSDMVIYLCDKGADPNKGQRSSSLHYAACFGRVEIVKILLRYGANPDLQDEEGRTALDKARERSDEGHQQVCEILQNPGAYISVIPTSAQMHKHSDAQGQVDAKVAPDHDKIDSELGEKFIQQLLPLFCTIFRNSLTVGVRRTTLTLIRKCVFYTSAKAFFEITEAKMNTNGEENGNFVESLVGVLMGVFESKENNLDAKQQALMTIKSVLVKSPDFWTEQLVRLGLSEKIEQLAMEAVDAATNNASSSSLSAANVGPNFPELSASEKQLTQRRTISTDCTSLRKEIATNSMTDSPSSPSVSLRSESAAPSNDASHYSNEEIAVHADSSTPSPTVEILHRHNAPNTEEELSPSNHGDGANSPQFDNELVEAATTIANVLGVQIVQDVSESSCELNQQQQRQPQNTAKDGSEDVWTVEEKVFYRWKDWRLIRSKDSLFLWCDAVALELSDGSNGWLRFLMNGRLSTLYSSGTPEYGADNAENRTEFVEKLLKARATVPAGSQTKSVLSVPRSVTLAIQSGNWNLASSEVGTLLLTNREGTQQKMVVKEDLPGFIFETTQHQKHLFSADSTLGHDFVTGWAARGGGRRLRYFKLEVQKQKVYELAQEIWDAYLKKARDEPRELVLEVQKLSNLLCKLTKSIAKAEEKDSCANSTEELRTILAKIRDILIDERLLSVFEISVSGLVPSFLGFIEQVHLNRSGILAKSFAEIFSDAKKLSLLVRKIVLVLEFVEKLPQYLYDVPGGSPFGFQLLTRRLRFRFELENQGKGIKASNQFANITNRFLKSEPLVSVASLKSYLYQQLTNSTKSPNSLSGVTPSDDPLHQPNVSSALSNLSFGRPPTAASLRMARKLPKTAADKSAGVSSVTGHKHSVTSGGDLLSARSAYVAAGCLEKVGGTIKVKKSFGSGKATKNTTTKKGGANLPKSSGEAPSKGQRNANGREQSTLNEKNSLDTINVISQQQQKSMSTTNLFDADQRKSRSSSVFNQAASAESLQHQTPSLENLLSKARLHDCSIPEESLGSPNSGSPEPKNLPAFGNHANFENRFDKRKGSEEMHGLSIGASSFAGGSQPVLNSSCFARERQQLSSSERLAPNQNESSIETINEVSKRTENAFASPQMVQKSNNAFEAQLTPFVNQGQQDEEEEFDEAEILSGLKETADFLNLFASPEEGKIELSECGDTKSNELLSGTTMPKKTSHKYGEHCSNRGESSNSQTGTRQNVPGSSHNSSSQIQNIGSNLRVKLGNYAEVFRNMMQQVLESGENSDIYDVDEFDNDIYEDELHFIDDCEHPGSDHGGGISISSDSSSIADRFAEHVQNLGSTSVSTGPLGASGGGANAASSMFSDATTALQSQIESFSSVASAFRRQFSTSSTSANQTIIPNTGASRADAFAAIRAAIERSENIIPSLPIDVIIGSSPVNEGRNHRWRQALLDEFNAFIPPSMGSQSDGRQRSNEEGNCGRAARTMANKTAIQPGGWNDDFVLRRQFGALIPAFDPRPGRTNVNQTQDVKLPDSIHFCTYRRKGSLIREEPKGGGTSSTAKEKSPIRLFIKMTGKDQVKNEEEELVELKDDDSSLFRYVQDLLVTSQKCGQSPNVFSADANSLIWENTFTLIYSVNENEAAECPTEDTEKAMTNNLDETNPLVEQALNLIKILHELSRSISNFDQIIGVEVAFPTLPEESFHSTKLSQKLCQELTDPLVVSAEALPNWCNYLVHNFPCLFSMDIRTSFLNTTAFGTSRAIAYLQSRRDHLLDQNRSATSSAASNMAGLRREDHYPEYRIGRVKHERIKVHRSTELFLENAVKVLKFHALRKAILEIEYFGEEGTGLGPTLEFFSLVAAEFQRRDLCMWHCEDSVLENEANDQKGGGFIGSKPTGYYVHSNVGLFPAFWPPGSNERVLNLFQIFGIFIAKAIQDNRLVDLPLSKTFLKLITSPKLASGDGPSIESILDFSDFALIHPEKMRLVTALLKFIEQRKSIQSDEHFDSAEREKQFDELRVEMGEAKITVEDLFLAFAVNAPARCFPYECVELIPNGASVEVNGSNVELYVKRLVDFHLNEGIREQLFMFRFGFDLVFPLSSLTCYSTSELQTLISGEQSPRWTREDLLRYSEPKLGYTRDSVGFLNFVEVLMGFNSAERKAFLQFTTGCSSLPPGGLANLHPRLTVVRKVGSGDGSYPSVNTCVHYLKLPEYSSAGILRDRLLAATAEKGFHLN</sequence>
<feature type="domain" description="HECT" evidence="9">
    <location>
        <begin position="2204"/>
        <end position="2604"/>
    </location>
</feature>
<dbReference type="PROSITE" id="PS50237">
    <property type="entry name" value="HECT"/>
    <property type="match status" value="1"/>
</dbReference>
<evidence type="ECO:0000256" key="4">
    <source>
        <dbReference type="ARBA" id="ARBA00022786"/>
    </source>
</evidence>
<feature type="region of interest" description="Disordered" evidence="8">
    <location>
        <begin position="743"/>
        <end position="762"/>
    </location>
</feature>
<feature type="compositionally biased region" description="Low complexity" evidence="8">
    <location>
        <begin position="1619"/>
        <end position="1629"/>
    </location>
</feature>
<protein>
    <recommendedName>
        <fullName evidence="7">E3 ubiquitin-protein ligase</fullName>
        <ecNumber evidence="7">2.3.2.26</ecNumber>
    </recommendedName>
</protein>
<proteinExistence type="inferred from homology"/>
<evidence type="ECO:0000313" key="11">
    <source>
        <dbReference type="Proteomes" id="UP001620645"/>
    </source>
</evidence>
<feature type="compositionally biased region" description="Polar residues" evidence="8">
    <location>
        <begin position="1603"/>
        <end position="1618"/>
    </location>
</feature>
<keyword evidence="4 6" id="KW-0833">Ubl conjugation pathway</keyword>
<comment type="similarity">
    <text evidence="2 7">Belongs to the UPL family. K-HECT subfamily.</text>
</comment>
<dbReference type="InterPro" id="IPR045322">
    <property type="entry name" value="HECTD1/TRIP12-like"/>
</dbReference>
<evidence type="ECO:0000256" key="1">
    <source>
        <dbReference type="ARBA" id="ARBA00000885"/>
    </source>
</evidence>
<dbReference type="PANTHER" id="PTHR45670">
    <property type="entry name" value="E3 UBIQUITIN-PROTEIN LIGASE TRIP12"/>
    <property type="match status" value="1"/>
</dbReference>
<dbReference type="SMART" id="SM00119">
    <property type="entry name" value="HECTc"/>
    <property type="match status" value="1"/>
</dbReference>
<dbReference type="Gene3D" id="1.25.10.10">
    <property type="entry name" value="Leucine-rich Repeat Variant"/>
    <property type="match status" value="1"/>
</dbReference>
<feature type="compositionally biased region" description="Low complexity" evidence="8">
    <location>
        <begin position="1302"/>
        <end position="1318"/>
    </location>
</feature>
<dbReference type="InterPro" id="IPR035983">
    <property type="entry name" value="Hect_E3_ubiquitin_ligase"/>
</dbReference>
<dbReference type="InterPro" id="IPR011989">
    <property type="entry name" value="ARM-like"/>
</dbReference>
<name>A0ABD2I0I8_HETSC</name>
<evidence type="ECO:0000256" key="8">
    <source>
        <dbReference type="SAM" id="MobiDB-lite"/>
    </source>
</evidence>
<keyword evidence="5" id="KW-0040">ANK repeat</keyword>
<feature type="region of interest" description="Disordered" evidence="8">
    <location>
        <begin position="1300"/>
        <end position="1393"/>
    </location>
</feature>
<feature type="compositionally biased region" description="Polar residues" evidence="8">
    <location>
        <begin position="1202"/>
        <end position="1213"/>
    </location>
</feature>
<dbReference type="FunFam" id="3.30.2410.10:FF:000007">
    <property type="entry name" value="Putative E3 ubiquitin-protein ligase HECTD1"/>
    <property type="match status" value="1"/>
</dbReference>
<dbReference type="PROSITE" id="PS50088">
    <property type="entry name" value="ANK_REPEAT"/>
    <property type="match status" value="1"/>
</dbReference>
<feature type="compositionally biased region" description="Polar residues" evidence="8">
    <location>
        <begin position="1377"/>
        <end position="1393"/>
    </location>
</feature>
<evidence type="ECO:0000256" key="6">
    <source>
        <dbReference type="PROSITE-ProRule" id="PRU00104"/>
    </source>
</evidence>
<evidence type="ECO:0000256" key="7">
    <source>
        <dbReference type="RuleBase" id="RU369009"/>
    </source>
</evidence>
<dbReference type="InterPro" id="IPR036770">
    <property type="entry name" value="Ankyrin_rpt-contain_sf"/>
</dbReference>
<reference evidence="10 11" key="1">
    <citation type="submission" date="2024-10" db="EMBL/GenBank/DDBJ databases">
        <authorList>
            <person name="Kim D."/>
        </authorList>
    </citation>
    <scope>NUCLEOTIDE SEQUENCE [LARGE SCALE GENOMIC DNA]</scope>
    <source>
        <strain evidence="10">Taebaek</strain>
    </source>
</reference>
<feature type="compositionally biased region" description="Polar residues" evidence="8">
    <location>
        <begin position="1222"/>
        <end position="1232"/>
    </location>
</feature>
<evidence type="ECO:0000256" key="5">
    <source>
        <dbReference type="PROSITE-ProRule" id="PRU00023"/>
    </source>
</evidence>
<evidence type="ECO:0000256" key="2">
    <source>
        <dbReference type="ARBA" id="ARBA00006331"/>
    </source>
</evidence>